<feature type="domain" description="Cytochrome C Planctomycete-type" evidence="1">
    <location>
        <begin position="36"/>
        <end position="59"/>
    </location>
</feature>
<dbReference type="Pfam" id="PF07635">
    <property type="entry name" value="PSCyt1"/>
    <property type="match status" value="1"/>
</dbReference>
<dbReference type="InterPro" id="IPR011429">
    <property type="entry name" value="Cyt_c_Planctomycete-type"/>
</dbReference>
<proteinExistence type="predicted"/>
<organism evidence="2 3">
    <name type="scientific">Rubritalea profundi</name>
    <dbReference type="NCBI Taxonomy" id="1658618"/>
    <lineage>
        <taxon>Bacteria</taxon>
        <taxon>Pseudomonadati</taxon>
        <taxon>Verrucomicrobiota</taxon>
        <taxon>Verrucomicrobiia</taxon>
        <taxon>Verrucomicrobiales</taxon>
        <taxon>Rubritaleaceae</taxon>
        <taxon>Rubritalea</taxon>
    </lineage>
</organism>
<name>A0A2S7U4F2_9BACT</name>
<comment type="caution">
    <text evidence="2">The sequence shown here is derived from an EMBL/GenBank/DDBJ whole genome shotgun (WGS) entry which is preliminary data.</text>
</comment>
<reference evidence="2 3" key="1">
    <citation type="submission" date="2016-12" db="EMBL/GenBank/DDBJ databases">
        <title>Study of bacterial adaptation to deep sea.</title>
        <authorList>
            <person name="Song J."/>
            <person name="Yoshizawa S."/>
            <person name="Kogure K."/>
        </authorList>
    </citation>
    <scope>NUCLEOTIDE SEQUENCE [LARGE SCALE GENOMIC DNA]</scope>
    <source>
        <strain evidence="2 3">SAORIC-165</strain>
    </source>
</reference>
<dbReference type="EMBL" id="MQWA01000001">
    <property type="protein sequence ID" value="PQJ29311.1"/>
    <property type="molecule type" value="Genomic_DNA"/>
</dbReference>
<evidence type="ECO:0000313" key="3">
    <source>
        <dbReference type="Proteomes" id="UP000239907"/>
    </source>
</evidence>
<gene>
    <name evidence="2" type="ORF">BSZ32_12965</name>
</gene>
<keyword evidence="3" id="KW-1185">Reference proteome</keyword>
<evidence type="ECO:0000259" key="1">
    <source>
        <dbReference type="Pfam" id="PF07635"/>
    </source>
</evidence>
<dbReference type="AlphaFoldDB" id="A0A2S7U4F2"/>
<dbReference type="OrthoDB" id="1450284at2"/>
<dbReference type="Proteomes" id="UP000239907">
    <property type="component" value="Unassembled WGS sequence"/>
</dbReference>
<sequence>MHCIALTLLLFGISGYADSEPVEFNRDIRPILSDKCYACHGPDKEAREADLRLDTEEGHGRRQSS</sequence>
<dbReference type="RefSeq" id="WP_105043805.1">
    <property type="nucleotide sequence ID" value="NZ_MQWA01000001.1"/>
</dbReference>
<accession>A0A2S7U4F2</accession>
<evidence type="ECO:0000313" key="2">
    <source>
        <dbReference type="EMBL" id="PQJ29311.1"/>
    </source>
</evidence>
<protein>
    <recommendedName>
        <fullName evidence="1">Cytochrome C Planctomycete-type domain-containing protein</fullName>
    </recommendedName>
</protein>